<gene>
    <name evidence="1" type="ORF">L227DRAFT_617898</name>
</gene>
<dbReference type="InterPro" id="IPR027796">
    <property type="entry name" value="OTT_1508_deam-like"/>
</dbReference>
<evidence type="ECO:0000313" key="2">
    <source>
        <dbReference type="Proteomes" id="UP000313359"/>
    </source>
</evidence>
<proteinExistence type="predicted"/>
<dbReference type="EMBL" id="ML122370">
    <property type="protein sequence ID" value="RPD52355.1"/>
    <property type="molecule type" value="Genomic_DNA"/>
</dbReference>
<keyword evidence="2" id="KW-1185">Reference proteome</keyword>
<dbReference type="AlphaFoldDB" id="A0A5C2RPB2"/>
<dbReference type="Pfam" id="PF14441">
    <property type="entry name" value="OTT_1508_deam"/>
    <property type="match status" value="1"/>
</dbReference>
<accession>A0A5C2RPB2</accession>
<dbReference type="OrthoDB" id="2757930at2759"/>
<reference evidence="1" key="1">
    <citation type="journal article" date="2018" name="Genome Biol. Evol.">
        <title>Genomics and development of Lentinus tigrinus, a white-rot wood-decaying mushroom with dimorphic fruiting bodies.</title>
        <authorList>
            <person name="Wu B."/>
            <person name="Xu Z."/>
            <person name="Knudson A."/>
            <person name="Carlson A."/>
            <person name="Chen N."/>
            <person name="Kovaka S."/>
            <person name="LaButti K."/>
            <person name="Lipzen A."/>
            <person name="Pennachio C."/>
            <person name="Riley R."/>
            <person name="Schakwitz W."/>
            <person name="Umezawa K."/>
            <person name="Ohm R.A."/>
            <person name="Grigoriev I.V."/>
            <person name="Nagy L.G."/>
            <person name="Gibbons J."/>
            <person name="Hibbett D."/>
        </authorList>
    </citation>
    <scope>NUCLEOTIDE SEQUENCE [LARGE SCALE GENOMIC DNA]</scope>
    <source>
        <strain evidence="1">ALCF2SS1-6</strain>
    </source>
</reference>
<organism evidence="1 2">
    <name type="scientific">Lentinus tigrinus ALCF2SS1-6</name>
    <dbReference type="NCBI Taxonomy" id="1328759"/>
    <lineage>
        <taxon>Eukaryota</taxon>
        <taxon>Fungi</taxon>
        <taxon>Dikarya</taxon>
        <taxon>Basidiomycota</taxon>
        <taxon>Agaricomycotina</taxon>
        <taxon>Agaricomycetes</taxon>
        <taxon>Polyporales</taxon>
        <taxon>Polyporaceae</taxon>
        <taxon>Lentinus</taxon>
    </lineage>
</organism>
<dbReference type="Proteomes" id="UP000313359">
    <property type="component" value="Unassembled WGS sequence"/>
</dbReference>
<name>A0A5C2RPB2_9APHY</name>
<evidence type="ECO:0000313" key="1">
    <source>
        <dbReference type="EMBL" id="RPD52355.1"/>
    </source>
</evidence>
<sequence>MSHSLAQDWFTSQNSDWLALLLCGLRDDDPDRVPLLEEVGGIPDDDRFLKRYVAPVLNSLARLLRFSKAAQQVVAVAFKPARGLDEPPAFILAQNANAPTRVEDRLVSILAHLRRIRELYRNAYGTLKSPPDLNSVLMGSEANRDLSGACLKSEINRYDAFLDLVADVQGLPANQRVGCDDWERRTLKALQDLSSADTECLVRVRVIERIRDIFVPHRSLVGTLEPTKEDQKVLLELRLFCHIIVRRVIDSPNIWPLCDDYLRVRQYARNHCDGDGRADSQMVPEPFNVAKWLNKVVSVSRDYVHLLHVSQSPTMANMLFDGPPPKVILVNPESRSESPAISTTAIKGTLCEAGWTDVAEAQFDEAIEKLRGILKAYAAAAETTSAPAESIDDRKAVSGELRPPFVHCECALLAHLHNSGDIDDVLPYVGVSKLSCSLCLTYFKCYGIVTGSTICTQGTHDRVAVWQTPSLSRDVPPGVKTDIRARLCQTLMTTVGFRV</sequence>
<protein>
    <submittedName>
        <fullName evidence="1">Uncharacterized protein</fullName>
    </submittedName>
</protein>